<keyword evidence="1" id="KW-0472">Membrane</keyword>
<evidence type="ECO:0008006" key="4">
    <source>
        <dbReference type="Google" id="ProtNLM"/>
    </source>
</evidence>
<reference evidence="3" key="1">
    <citation type="journal article" date="2019" name="Int. J. Syst. Evol. Microbiol.">
        <title>The Global Catalogue of Microorganisms (GCM) 10K type strain sequencing project: providing services to taxonomists for standard genome sequencing and annotation.</title>
        <authorList>
            <consortium name="The Broad Institute Genomics Platform"/>
            <consortium name="The Broad Institute Genome Sequencing Center for Infectious Disease"/>
            <person name="Wu L."/>
            <person name="Ma J."/>
        </authorList>
    </citation>
    <scope>NUCLEOTIDE SEQUENCE [LARGE SCALE GENOMIC DNA]</scope>
    <source>
        <strain evidence="3">CGMCC 1.16855</strain>
    </source>
</reference>
<feature type="transmembrane region" description="Helical" evidence="1">
    <location>
        <begin position="33"/>
        <end position="57"/>
    </location>
</feature>
<keyword evidence="1" id="KW-1133">Transmembrane helix</keyword>
<accession>A0ABV7BYP4</accession>
<comment type="caution">
    <text evidence="2">The sequence shown here is derived from an EMBL/GenBank/DDBJ whole genome shotgun (WGS) entry which is preliminary data.</text>
</comment>
<gene>
    <name evidence="2" type="ORF">ACFOD3_15995</name>
</gene>
<dbReference type="Proteomes" id="UP001595420">
    <property type="component" value="Unassembled WGS sequence"/>
</dbReference>
<protein>
    <recommendedName>
        <fullName evidence="4">Major facilitator superfamily (MFS) profile domain-containing protein</fullName>
    </recommendedName>
</protein>
<dbReference type="EMBL" id="JBHRSB010000004">
    <property type="protein sequence ID" value="MFC3001409.1"/>
    <property type="molecule type" value="Genomic_DNA"/>
</dbReference>
<dbReference type="RefSeq" id="WP_216837470.1">
    <property type="nucleotide sequence ID" value="NZ_JAFNJS010000004.1"/>
</dbReference>
<proteinExistence type="predicted"/>
<sequence>MLLALCILAGSTALLGMASVALTLLPALGMGLAGLSAAAGFGLVSLAAGVGAAVLALGQERMRTG</sequence>
<evidence type="ECO:0000313" key="2">
    <source>
        <dbReference type="EMBL" id="MFC3001409.1"/>
    </source>
</evidence>
<evidence type="ECO:0000256" key="1">
    <source>
        <dbReference type="SAM" id="Phobius"/>
    </source>
</evidence>
<evidence type="ECO:0000313" key="3">
    <source>
        <dbReference type="Proteomes" id="UP001595420"/>
    </source>
</evidence>
<organism evidence="2 3">
    <name type="scientific">Falsiroseomonas tokyonensis</name>
    <dbReference type="NCBI Taxonomy" id="430521"/>
    <lineage>
        <taxon>Bacteria</taxon>
        <taxon>Pseudomonadati</taxon>
        <taxon>Pseudomonadota</taxon>
        <taxon>Alphaproteobacteria</taxon>
        <taxon>Acetobacterales</taxon>
        <taxon>Roseomonadaceae</taxon>
        <taxon>Falsiroseomonas</taxon>
    </lineage>
</organism>
<keyword evidence="1" id="KW-0812">Transmembrane</keyword>
<keyword evidence="3" id="KW-1185">Reference proteome</keyword>
<name>A0ABV7BYP4_9PROT</name>